<dbReference type="SMART" id="SM00287">
    <property type="entry name" value="SH3b"/>
    <property type="match status" value="4"/>
</dbReference>
<dbReference type="InterPro" id="IPR002508">
    <property type="entry name" value="MurNAc-LAA_cat"/>
</dbReference>
<dbReference type="Gene3D" id="3.40.630.40">
    <property type="entry name" value="Zn-dependent exopeptidases"/>
    <property type="match status" value="1"/>
</dbReference>
<dbReference type="Pfam" id="PF01520">
    <property type="entry name" value="Amidase_3"/>
    <property type="match status" value="1"/>
</dbReference>
<keyword evidence="3" id="KW-0732">Signal</keyword>
<protein>
    <submittedName>
        <fullName evidence="5">SH3 domain-containing protein</fullName>
    </submittedName>
</protein>
<feature type="domain" description="SH3b" evidence="4">
    <location>
        <begin position="34"/>
        <end position="97"/>
    </location>
</feature>
<keyword evidence="6" id="KW-1185">Reference proteome</keyword>
<evidence type="ECO:0000313" key="6">
    <source>
        <dbReference type="Proteomes" id="UP001398420"/>
    </source>
</evidence>
<dbReference type="Proteomes" id="UP001398420">
    <property type="component" value="Unassembled WGS sequence"/>
</dbReference>
<evidence type="ECO:0000256" key="2">
    <source>
        <dbReference type="ARBA" id="ARBA00023316"/>
    </source>
</evidence>
<dbReference type="SMART" id="SM00646">
    <property type="entry name" value="Ami_3"/>
    <property type="match status" value="1"/>
</dbReference>
<dbReference type="EMBL" id="JBCEWA010000002">
    <property type="protein sequence ID" value="MEL5987329.1"/>
    <property type="molecule type" value="Genomic_DNA"/>
</dbReference>
<dbReference type="SUPFAM" id="SSF53187">
    <property type="entry name" value="Zn-dependent exopeptidases"/>
    <property type="match status" value="1"/>
</dbReference>
<dbReference type="InterPro" id="IPR052354">
    <property type="entry name" value="Cell_Wall_Dynamics_Protein"/>
</dbReference>
<reference evidence="5 6" key="1">
    <citation type="submission" date="2024-04" db="EMBL/GenBank/DDBJ databases">
        <authorList>
            <person name="Wu Y.S."/>
            <person name="Zhang L."/>
        </authorList>
    </citation>
    <scope>NUCLEOTIDE SEQUENCE [LARGE SCALE GENOMIC DNA]</scope>
    <source>
        <strain evidence="5 6">KG-01</strain>
    </source>
</reference>
<dbReference type="Pfam" id="PF08239">
    <property type="entry name" value="SH3_3"/>
    <property type="match status" value="3"/>
</dbReference>
<evidence type="ECO:0000256" key="1">
    <source>
        <dbReference type="ARBA" id="ARBA00022801"/>
    </source>
</evidence>
<keyword evidence="2" id="KW-0961">Cell wall biogenesis/degradation</keyword>
<name>A0ABU9LIX8_9BACL</name>
<dbReference type="RefSeq" id="WP_087680330.1">
    <property type="nucleotide sequence ID" value="NZ_JBBCRB010000002.1"/>
</dbReference>
<feature type="domain" description="SH3b" evidence="4">
    <location>
        <begin position="260"/>
        <end position="326"/>
    </location>
</feature>
<feature type="signal peptide" evidence="3">
    <location>
        <begin position="1"/>
        <end position="32"/>
    </location>
</feature>
<dbReference type="PANTHER" id="PTHR34408">
    <property type="entry name" value="FAMILY PROTEIN, PUTATIVE-RELATED"/>
    <property type="match status" value="1"/>
</dbReference>
<feature type="domain" description="SH3b" evidence="4">
    <location>
        <begin position="106"/>
        <end position="168"/>
    </location>
</feature>
<dbReference type="Pfam" id="PF13457">
    <property type="entry name" value="GW"/>
    <property type="match status" value="1"/>
</dbReference>
<dbReference type="CDD" id="cd02696">
    <property type="entry name" value="MurNAc-LAA"/>
    <property type="match status" value="1"/>
</dbReference>
<comment type="caution">
    <text evidence="5">The sequence shown here is derived from an EMBL/GenBank/DDBJ whole genome shotgun (WGS) entry which is preliminary data.</text>
</comment>
<sequence length="532" mass="57480">MVNFMQKSKKLGIALLLLIATILTALPATSSAATTTQYKVNTSSLNVRSGPSTNYKVVFTLKKNTVVTKQATKGSWFKIKSGSKTGYVSSKYLTAVKKVTVSSATSTQYKVNASSLNARSGPSTNYKVVFTLKKNAVVTKQATSGTWFKIKYGSKTGYVSSKYLTAIKSSETSTSSTPAKTTYFYVTEQTGLSLRSGAGVNYKSLGVTVPFEAKVKILKENKNNWIQVTYKGKTGWINANTAYGFKSTTSFSFTSVKVTKTTYLVMKGNSLNVRKMPNVAAPKVASIGIGFTGKVLRTSNNNWVEIEYSNSKRGWVSANTDLSILTDKIDQVGNPSSKPLKGLKFVIDAGHGGNDSGAVGTDLNGKRVTEAELTLKSAKAVQSKIESLGGTVFMTRTGTGALSSDKVTDLGLRAKAAAKYGANAFISLHYNSATPAAEGIETLYYKADSKEFASTIHKNVMEALKEEYNGIKDRGPKFQNVMVLRENTVFATLVELGFISNKTELTRMNTDKYRATIAEGIANGVLEYYFGE</sequence>
<proteinExistence type="predicted"/>
<dbReference type="PROSITE" id="PS51781">
    <property type="entry name" value="SH3B"/>
    <property type="match status" value="4"/>
</dbReference>
<accession>A0ABU9LIX8</accession>
<feature type="domain" description="SH3b" evidence="4">
    <location>
        <begin position="180"/>
        <end position="250"/>
    </location>
</feature>
<organism evidence="5 6">
    <name type="scientific">Kurthia gibsonii</name>
    <dbReference type="NCBI Taxonomy" id="33946"/>
    <lineage>
        <taxon>Bacteria</taxon>
        <taxon>Bacillati</taxon>
        <taxon>Bacillota</taxon>
        <taxon>Bacilli</taxon>
        <taxon>Bacillales</taxon>
        <taxon>Caryophanaceae</taxon>
        <taxon>Kurthia</taxon>
    </lineage>
</organism>
<gene>
    <name evidence="5" type="ORF">AAF454_02675</name>
</gene>
<evidence type="ECO:0000313" key="5">
    <source>
        <dbReference type="EMBL" id="MEL5987329.1"/>
    </source>
</evidence>
<evidence type="ECO:0000256" key="3">
    <source>
        <dbReference type="SAM" id="SignalP"/>
    </source>
</evidence>
<dbReference type="InterPro" id="IPR025987">
    <property type="entry name" value="GW_dom"/>
</dbReference>
<keyword evidence="1" id="KW-0378">Hydrolase</keyword>
<feature type="chain" id="PRO_5046631399" evidence="3">
    <location>
        <begin position="33"/>
        <end position="532"/>
    </location>
</feature>
<dbReference type="PANTHER" id="PTHR34408:SF1">
    <property type="entry name" value="GLYCOSYL HYDROLASE FAMILY 19 DOMAIN-CONTAINING PROTEIN HI_1415"/>
    <property type="match status" value="1"/>
</dbReference>
<dbReference type="Gene3D" id="2.30.30.40">
    <property type="entry name" value="SH3 Domains"/>
    <property type="match status" value="4"/>
</dbReference>
<dbReference type="InterPro" id="IPR003646">
    <property type="entry name" value="SH3-like_bac-type"/>
</dbReference>
<evidence type="ECO:0000259" key="4">
    <source>
        <dbReference type="PROSITE" id="PS51781"/>
    </source>
</evidence>